<dbReference type="Proteomes" id="UP001642409">
    <property type="component" value="Unassembled WGS sequence"/>
</dbReference>
<accession>A0AA86RXJ3</accession>
<evidence type="ECO:0000313" key="2">
    <source>
        <dbReference type="EMBL" id="CAL6114813.1"/>
    </source>
</evidence>
<reference evidence="2 3" key="2">
    <citation type="submission" date="2024-07" db="EMBL/GenBank/DDBJ databases">
        <authorList>
            <person name="Akdeniz Z."/>
        </authorList>
    </citation>
    <scope>NUCLEOTIDE SEQUENCE [LARGE SCALE GENOMIC DNA]</scope>
</reference>
<evidence type="ECO:0000313" key="3">
    <source>
        <dbReference type="Proteomes" id="UP001642409"/>
    </source>
</evidence>
<protein>
    <submittedName>
        <fullName evidence="2">Hypothetical_protein</fullName>
    </submittedName>
</protein>
<gene>
    <name evidence="1" type="ORF">HINF_LOCUS62035</name>
    <name evidence="2" type="ORF">HINF_LOCUS78316</name>
</gene>
<proteinExistence type="predicted"/>
<evidence type="ECO:0000313" key="1">
    <source>
        <dbReference type="EMBL" id="CAI9974390.1"/>
    </source>
</evidence>
<reference evidence="1" key="1">
    <citation type="submission" date="2023-06" db="EMBL/GenBank/DDBJ databases">
        <authorList>
            <person name="Kurt Z."/>
        </authorList>
    </citation>
    <scope>NUCLEOTIDE SEQUENCE</scope>
</reference>
<organism evidence="1">
    <name type="scientific">Hexamita inflata</name>
    <dbReference type="NCBI Taxonomy" id="28002"/>
    <lineage>
        <taxon>Eukaryota</taxon>
        <taxon>Metamonada</taxon>
        <taxon>Diplomonadida</taxon>
        <taxon>Hexamitidae</taxon>
        <taxon>Hexamitinae</taxon>
        <taxon>Hexamita</taxon>
    </lineage>
</organism>
<dbReference type="EMBL" id="CAXDID020000832">
    <property type="protein sequence ID" value="CAL6114813.1"/>
    <property type="molecule type" value="Genomic_DNA"/>
</dbReference>
<dbReference type="AlphaFoldDB" id="A0AA86RXJ3"/>
<dbReference type="EMBL" id="CATOUU010001144">
    <property type="protein sequence ID" value="CAI9974390.1"/>
    <property type="molecule type" value="Genomic_DNA"/>
</dbReference>
<sequence length="253" mass="29120">MINKKTTAFLSNQISRVALSHVKPPHRISVSFFGLMEFVLEIFLLITADIEQIPYLCKPQQFTGSRIFTNSNECKLQKIISISINQKRLINTNPKLWLLESAKIYRYHILSSSKFMCWNLVKVTISQIQSHTPSCSVKHLIAPYSQIQELLNNSFLIWVFSGVFLTRVKSPSPCNPREYSGKDQCPLQNGLDSLHSRTNLGTTGYNRQARHAEPQLLAVQRPDRGGKFLRRRHVQLDRVKFCIVLLKILVRQN</sequence>
<comment type="caution">
    <text evidence="1">The sequence shown here is derived from an EMBL/GenBank/DDBJ whole genome shotgun (WGS) entry which is preliminary data.</text>
</comment>
<keyword evidence="3" id="KW-1185">Reference proteome</keyword>
<name>A0AA86RXJ3_9EUKA</name>